<dbReference type="STRING" id="112413.SAMN05421854_11072"/>
<accession>A0A1I5X729</accession>
<dbReference type="EMBL" id="FOWC01000010">
    <property type="protein sequence ID" value="SFQ27799.1"/>
    <property type="molecule type" value="Genomic_DNA"/>
</dbReference>
<evidence type="ECO:0000313" key="2">
    <source>
        <dbReference type="Proteomes" id="UP000199137"/>
    </source>
</evidence>
<dbReference type="AlphaFoldDB" id="A0A1I5X729"/>
<evidence type="ECO:0000313" key="1">
    <source>
        <dbReference type="EMBL" id="SFQ27799.1"/>
    </source>
</evidence>
<dbReference type="Proteomes" id="UP000199137">
    <property type="component" value="Unassembled WGS sequence"/>
</dbReference>
<protein>
    <recommendedName>
        <fullName evidence="3">DUF4439 domain-containing protein</fullName>
    </recommendedName>
</protein>
<name>A0A1I5X729_9PSEU</name>
<organism evidence="1 2">
    <name type="scientific">Amycolatopsis rubida</name>
    <dbReference type="NCBI Taxonomy" id="112413"/>
    <lineage>
        <taxon>Bacteria</taxon>
        <taxon>Bacillati</taxon>
        <taxon>Actinomycetota</taxon>
        <taxon>Actinomycetes</taxon>
        <taxon>Pseudonocardiales</taxon>
        <taxon>Pseudonocardiaceae</taxon>
        <taxon>Amycolatopsis</taxon>
    </lineage>
</organism>
<sequence length="147" mass="15459">MRALTAGLAEADPADTEQALALLADGLVAARVCGLAAAADRRWKPRQVNASAVEHNLAWHLAAAADRTQRIALPGRDENTPAFSGTAADAAVETIAAHCRAAAPFALAAGQSCPHWPARGNLLHSSKLWRVLAEAWAGRRPTFGKRP</sequence>
<proteinExistence type="predicted"/>
<reference evidence="1 2" key="1">
    <citation type="submission" date="2016-10" db="EMBL/GenBank/DDBJ databases">
        <authorList>
            <person name="de Groot N.N."/>
        </authorList>
    </citation>
    <scope>NUCLEOTIDE SEQUENCE [LARGE SCALE GENOMIC DNA]</scope>
    <source>
        <strain evidence="1 2">DSM 44637</strain>
    </source>
</reference>
<gene>
    <name evidence="1" type="ORF">SAMN05421854_11072</name>
</gene>
<evidence type="ECO:0008006" key="3">
    <source>
        <dbReference type="Google" id="ProtNLM"/>
    </source>
</evidence>